<dbReference type="AlphaFoldDB" id="A0ABD1E2Y4"/>
<accession>A0ABD1E2Y4</accession>
<keyword evidence="3" id="KW-1185">Reference proteome</keyword>
<name>A0ABD1E2Y4_HYPHA</name>
<organism evidence="2 3">
    <name type="scientific">Hypothenemus hampei</name>
    <name type="common">Coffee berry borer</name>
    <dbReference type="NCBI Taxonomy" id="57062"/>
    <lineage>
        <taxon>Eukaryota</taxon>
        <taxon>Metazoa</taxon>
        <taxon>Ecdysozoa</taxon>
        <taxon>Arthropoda</taxon>
        <taxon>Hexapoda</taxon>
        <taxon>Insecta</taxon>
        <taxon>Pterygota</taxon>
        <taxon>Neoptera</taxon>
        <taxon>Endopterygota</taxon>
        <taxon>Coleoptera</taxon>
        <taxon>Polyphaga</taxon>
        <taxon>Cucujiformia</taxon>
        <taxon>Curculionidae</taxon>
        <taxon>Scolytinae</taxon>
        <taxon>Hypothenemus</taxon>
    </lineage>
</organism>
<evidence type="ECO:0000313" key="1">
    <source>
        <dbReference type="EMBL" id="KAL1488795.1"/>
    </source>
</evidence>
<reference evidence="2 3" key="1">
    <citation type="submission" date="2024-05" db="EMBL/GenBank/DDBJ databases">
        <title>Genetic variation in Jamaican populations of the coffee berry borer (Hypothenemus hampei).</title>
        <authorList>
            <person name="Errbii M."/>
            <person name="Myrie A."/>
        </authorList>
    </citation>
    <scope>NUCLEOTIDE SEQUENCE [LARGE SCALE GENOMIC DNA]</scope>
    <source>
        <strain evidence="2">JA-Hopewell-2020-01-JO</strain>
        <tissue evidence="2">Whole body</tissue>
    </source>
</reference>
<evidence type="ECO:0000313" key="2">
    <source>
        <dbReference type="EMBL" id="KAL1489036.1"/>
    </source>
</evidence>
<evidence type="ECO:0000313" key="3">
    <source>
        <dbReference type="Proteomes" id="UP001566132"/>
    </source>
</evidence>
<dbReference type="EMBL" id="JBDJPC010000012">
    <property type="protein sequence ID" value="KAL1489036.1"/>
    <property type="molecule type" value="Genomic_DNA"/>
</dbReference>
<sequence>MSSKQVVFDRKMQWIMKIKENKDILFGAFSENLRKEHKINKWKELATLAQSICLMPLEKNWTYARDTLWQNIKKMTMLKLDNAKKTGTGGLGKMSEIDKTVLEIIGKDSPVVCGLGVKDSMNDTLSQCETQVDIGHHRENENTIKNNANPSVTPKKCKTLIEMFIIIIINKMHTDKRRRITIEDVCDSAKKEKIKLHNEYLRLKNYKTKLEILKLENELNLSRSEFTKSISYRPSTYSTDNSSTSFITCLSDNVDQSNYTFLSL</sequence>
<gene>
    <name evidence="2" type="ORF">ABEB36_013981</name>
    <name evidence="1" type="ORF">ABEB36_014593</name>
</gene>
<proteinExistence type="predicted"/>
<dbReference type="EMBL" id="JBDJPC010000013">
    <property type="protein sequence ID" value="KAL1488795.1"/>
    <property type="molecule type" value="Genomic_DNA"/>
</dbReference>
<dbReference type="Proteomes" id="UP001566132">
    <property type="component" value="Unassembled WGS sequence"/>
</dbReference>
<comment type="caution">
    <text evidence="2">The sequence shown here is derived from an EMBL/GenBank/DDBJ whole genome shotgun (WGS) entry which is preliminary data.</text>
</comment>
<evidence type="ECO:0008006" key="4">
    <source>
        <dbReference type="Google" id="ProtNLM"/>
    </source>
</evidence>
<protein>
    <recommendedName>
        <fullName evidence="4">Regulatory protein zeste</fullName>
    </recommendedName>
</protein>